<keyword evidence="7" id="KW-0539">Nucleus</keyword>
<keyword evidence="10" id="KW-1185">Reference proteome</keyword>
<evidence type="ECO:0000256" key="4">
    <source>
        <dbReference type="ARBA" id="ARBA00023015"/>
    </source>
</evidence>
<evidence type="ECO:0000256" key="1">
    <source>
        <dbReference type="ARBA" id="ARBA00004123"/>
    </source>
</evidence>
<dbReference type="Pfam" id="PF12145">
    <property type="entry name" value="Med12-LCEWAV"/>
    <property type="match status" value="1"/>
</dbReference>
<dbReference type="EMBL" id="CAJPIN010070610">
    <property type="protein sequence ID" value="CAG2067535.1"/>
    <property type="molecule type" value="Genomic_DNA"/>
</dbReference>
<comment type="caution">
    <text evidence="9">The sequence shown here is derived from an EMBL/GenBank/DDBJ whole genome shotgun (WGS) entry which is preliminary data.</text>
</comment>
<comment type="similarity">
    <text evidence="2">Belongs to the Mediator complex subunit 12 family.</text>
</comment>
<dbReference type="Proteomes" id="UP001153148">
    <property type="component" value="Unassembled WGS sequence"/>
</dbReference>
<evidence type="ECO:0000256" key="7">
    <source>
        <dbReference type="ARBA" id="ARBA00023242"/>
    </source>
</evidence>
<keyword evidence="6" id="KW-0804">Transcription</keyword>
<proteinExistence type="inferred from homology"/>
<accession>A0ABN7PIE2</accession>
<organism evidence="9 10">
    <name type="scientific">Timema podura</name>
    <name type="common">Walking stick</name>
    <dbReference type="NCBI Taxonomy" id="61482"/>
    <lineage>
        <taxon>Eukaryota</taxon>
        <taxon>Metazoa</taxon>
        <taxon>Ecdysozoa</taxon>
        <taxon>Arthropoda</taxon>
        <taxon>Hexapoda</taxon>
        <taxon>Insecta</taxon>
        <taxon>Pterygota</taxon>
        <taxon>Neoptera</taxon>
        <taxon>Polyneoptera</taxon>
        <taxon>Phasmatodea</taxon>
        <taxon>Timematodea</taxon>
        <taxon>Timematoidea</taxon>
        <taxon>Timematidae</taxon>
        <taxon>Timema</taxon>
    </lineage>
</organism>
<dbReference type="InterPro" id="IPR021990">
    <property type="entry name" value="Mediator_Med12_LCEWAV"/>
</dbReference>
<sequence>MVTKWTATLIKFLKDQLNKLQDYYHMSSGSTPTRGQGASPAPNTTGAAMTEEQKLAHRHWQYCTRLAHFLYEEGLLDRQEFLQWLLDLLDKVRSNPADDGLLRPLLPLALQYVDEFVQSELLGRKFAYLCCKKLAQLCFSSDTAPSLLATSPQSPLVTASNNRY</sequence>
<feature type="non-terminal residue" evidence="9">
    <location>
        <position position="164"/>
    </location>
</feature>
<feature type="domain" description="Mediator complex subunit Med12 LCEWAV-domain" evidence="8">
    <location>
        <begin position="115"/>
        <end position="153"/>
    </location>
</feature>
<keyword evidence="4" id="KW-0805">Transcription regulation</keyword>
<reference evidence="9" key="1">
    <citation type="submission" date="2021-03" db="EMBL/GenBank/DDBJ databases">
        <authorList>
            <person name="Tran Van P."/>
        </authorList>
    </citation>
    <scope>NUCLEOTIDE SEQUENCE</scope>
</reference>
<name>A0ABN7PIE2_TIMPD</name>
<dbReference type="PANTHER" id="PTHR46567:SF1">
    <property type="entry name" value="MEDIATOR OF RNA POLYMERASE II TRANSCRIPTION SUBUNIT 12"/>
    <property type="match status" value="1"/>
</dbReference>
<evidence type="ECO:0000259" key="8">
    <source>
        <dbReference type="Pfam" id="PF12145"/>
    </source>
</evidence>
<comment type="subcellular location">
    <subcellularLocation>
        <location evidence="1">Nucleus</location>
    </subcellularLocation>
</comment>
<evidence type="ECO:0000313" key="9">
    <source>
        <dbReference type="EMBL" id="CAG2067535.1"/>
    </source>
</evidence>
<gene>
    <name evidence="9" type="ORF">TPAB3V08_LOCUS14478</name>
</gene>
<keyword evidence="5" id="KW-0010">Activator</keyword>
<evidence type="ECO:0000256" key="5">
    <source>
        <dbReference type="ARBA" id="ARBA00023159"/>
    </source>
</evidence>
<dbReference type="PANTHER" id="PTHR46567">
    <property type="entry name" value="MEDIATOR OF RNA POLYMERASE II TRANSCRIPTION SUBUNIT 12"/>
    <property type="match status" value="1"/>
</dbReference>
<evidence type="ECO:0000256" key="2">
    <source>
        <dbReference type="ARBA" id="ARBA00010289"/>
    </source>
</evidence>
<protein>
    <recommendedName>
        <fullName evidence="8">Mediator complex subunit Med12 LCEWAV-domain domain-containing protein</fullName>
    </recommendedName>
</protein>
<evidence type="ECO:0000256" key="3">
    <source>
        <dbReference type="ARBA" id="ARBA00022491"/>
    </source>
</evidence>
<evidence type="ECO:0000256" key="6">
    <source>
        <dbReference type="ARBA" id="ARBA00023163"/>
    </source>
</evidence>
<evidence type="ECO:0000313" key="10">
    <source>
        <dbReference type="Proteomes" id="UP001153148"/>
    </source>
</evidence>
<keyword evidence="3" id="KW-0678">Repressor</keyword>